<keyword evidence="7" id="KW-0233">DNA recombination</keyword>
<dbReference type="EMBL" id="CP039396">
    <property type="protein sequence ID" value="QCD41919.1"/>
    <property type="molecule type" value="Genomic_DNA"/>
</dbReference>
<dbReference type="RefSeq" id="WP_136414799.1">
    <property type="nucleotide sequence ID" value="NZ_CP039396.1"/>
</dbReference>
<dbReference type="PROSITE" id="PS51898">
    <property type="entry name" value="TYR_RECOMBINASE"/>
    <property type="match status" value="1"/>
</dbReference>
<dbReference type="InterPro" id="IPR013762">
    <property type="entry name" value="Integrase-like_cat_sf"/>
</dbReference>
<dbReference type="GO" id="GO:0015074">
    <property type="term" value="P:DNA integration"/>
    <property type="evidence" value="ECO:0007669"/>
    <property type="project" value="UniProtKB-KW"/>
</dbReference>
<dbReference type="Proteomes" id="UP000297149">
    <property type="component" value="Chromosome"/>
</dbReference>
<dbReference type="InterPro" id="IPR004107">
    <property type="entry name" value="Integrase_SAM-like_N"/>
</dbReference>
<evidence type="ECO:0000256" key="5">
    <source>
        <dbReference type="ARBA" id="ARBA00022908"/>
    </source>
</evidence>
<dbReference type="InterPro" id="IPR044068">
    <property type="entry name" value="CB"/>
</dbReference>
<dbReference type="InterPro" id="IPR010998">
    <property type="entry name" value="Integrase_recombinase_N"/>
</dbReference>
<gene>
    <name evidence="12" type="ORF">E7747_06245</name>
</gene>
<dbReference type="Pfam" id="PF00589">
    <property type="entry name" value="Phage_integrase"/>
    <property type="match status" value="1"/>
</dbReference>
<organism evidence="12 13">
    <name type="scientific">Duncaniella dubosii</name>
    <dbReference type="NCBI Taxonomy" id="2518971"/>
    <lineage>
        <taxon>Bacteria</taxon>
        <taxon>Pseudomonadati</taxon>
        <taxon>Bacteroidota</taxon>
        <taxon>Bacteroidia</taxon>
        <taxon>Bacteroidales</taxon>
        <taxon>Muribaculaceae</taxon>
        <taxon>Duncaniella</taxon>
    </lineage>
</organism>
<sequence length="313" mass="35025">MNLIEQFLEYLRLELNYSKLTVDAYRADLKAWAVFATDNCPDSLRPMDVTTSDLRLWIGALASGGNSVRTIRRKASSLRAFFRYLMSRHGLDSNPASGLILAKIPKNLPVYIRKEDTERILDDVDSETDGEFTASRNRLIIDLLYSTGMRCSELVGLLDVNTDTRKGELKVLGKRNKERIIPIGPELMEAIDAYRVLRDSSPDTSISLHDRQAPLLVKADGAPLYRRLVYRVVNRALTEGNVHAARLSPHVLRHSFATDMLNAGAPISSVQQLLGHASLASTQIYTHVTYSELKHNYQLAHPRALKKGGKNGN</sequence>
<evidence type="ECO:0000259" key="11">
    <source>
        <dbReference type="PROSITE" id="PS51900"/>
    </source>
</evidence>
<feature type="domain" description="Tyr recombinase" evidence="10">
    <location>
        <begin position="107"/>
        <end position="298"/>
    </location>
</feature>
<dbReference type="AlphaFoldDB" id="A0A4P7W1Y2"/>
<protein>
    <submittedName>
        <fullName evidence="12">Recombinase</fullName>
    </submittedName>
</protein>
<dbReference type="PROSITE" id="PS51900">
    <property type="entry name" value="CB"/>
    <property type="match status" value="1"/>
</dbReference>
<dbReference type="InterPro" id="IPR002104">
    <property type="entry name" value="Integrase_catalytic"/>
</dbReference>
<evidence type="ECO:0000256" key="4">
    <source>
        <dbReference type="ARBA" id="ARBA00022829"/>
    </source>
</evidence>
<dbReference type="GO" id="GO:0005737">
    <property type="term" value="C:cytoplasm"/>
    <property type="evidence" value="ECO:0007669"/>
    <property type="project" value="UniProtKB-SubCell"/>
</dbReference>
<dbReference type="PANTHER" id="PTHR30349:SF77">
    <property type="entry name" value="TYROSINE RECOMBINASE XERC"/>
    <property type="match status" value="1"/>
</dbReference>
<evidence type="ECO:0000313" key="13">
    <source>
        <dbReference type="Proteomes" id="UP000297149"/>
    </source>
</evidence>
<keyword evidence="13" id="KW-1185">Reference proteome</keyword>
<keyword evidence="3" id="KW-0132">Cell division</keyword>
<keyword evidence="4" id="KW-0159">Chromosome partition</keyword>
<evidence type="ECO:0000259" key="10">
    <source>
        <dbReference type="PROSITE" id="PS51898"/>
    </source>
</evidence>
<evidence type="ECO:0000256" key="7">
    <source>
        <dbReference type="ARBA" id="ARBA00023172"/>
    </source>
</evidence>
<dbReference type="GO" id="GO:0003677">
    <property type="term" value="F:DNA binding"/>
    <property type="evidence" value="ECO:0007669"/>
    <property type="project" value="UniProtKB-UniRule"/>
</dbReference>
<evidence type="ECO:0000256" key="9">
    <source>
        <dbReference type="PROSITE-ProRule" id="PRU01248"/>
    </source>
</evidence>
<evidence type="ECO:0000256" key="1">
    <source>
        <dbReference type="ARBA" id="ARBA00004496"/>
    </source>
</evidence>
<name>A0A4P7W1Y2_9BACT</name>
<keyword evidence="2" id="KW-0963">Cytoplasm</keyword>
<dbReference type="InterPro" id="IPR011010">
    <property type="entry name" value="DNA_brk_join_enz"/>
</dbReference>
<evidence type="ECO:0000256" key="2">
    <source>
        <dbReference type="ARBA" id="ARBA00022490"/>
    </source>
</evidence>
<dbReference type="Gene3D" id="1.10.150.130">
    <property type="match status" value="1"/>
</dbReference>
<dbReference type="InterPro" id="IPR050090">
    <property type="entry name" value="Tyrosine_recombinase_XerCD"/>
</dbReference>
<evidence type="ECO:0000256" key="6">
    <source>
        <dbReference type="ARBA" id="ARBA00023125"/>
    </source>
</evidence>
<reference evidence="13" key="1">
    <citation type="submission" date="2019-02" db="EMBL/GenBank/DDBJ databases">
        <title>Isolation and identification of novel species under the genus Muribaculum.</title>
        <authorList>
            <person name="Miyake S."/>
            <person name="Ding Y."/>
            <person name="Low A."/>
            <person name="Soh M."/>
            <person name="Seedorf H."/>
        </authorList>
    </citation>
    <scope>NUCLEOTIDE SEQUENCE [LARGE SCALE GENOMIC DNA]</scope>
    <source>
        <strain evidence="13">H5</strain>
    </source>
</reference>
<dbReference type="GO" id="GO:0051301">
    <property type="term" value="P:cell division"/>
    <property type="evidence" value="ECO:0007669"/>
    <property type="project" value="UniProtKB-KW"/>
</dbReference>
<dbReference type="SUPFAM" id="SSF56349">
    <property type="entry name" value="DNA breaking-rejoining enzymes"/>
    <property type="match status" value="1"/>
</dbReference>
<accession>A0A4P7W1Y2</accession>
<dbReference type="Gene3D" id="1.10.443.10">
    <property type="entry name" value="Intergrase catalytic core"/>
    <property type="match status" value="1"/>
</dbReference>
<dbReference type="KEGG" id="ddb:E7747_06245"/>
<proteinExistence type="predicted"/>
<keyword evidence="5" id="KW-0229">DNA integration</keyword>
<keyword evidence="6 9" id="KW-0238">DNA-binding</keyword>
<dbReference type="GO" id="GO:0006310">
    <property type="term" value="P:DNA recombination"/>
    <property type="evidence" value="ECO:0007669"/>
    <property type="project" value="UniProtKB-KW"/>
</dbReference>
<dbReference type="Pfam" id="PF02899">
    <property type="entry name" value="Phage_int_SAM_1"/>
    <property type="match status" value="1"/>
</dbReference>
<keyword evidence="8" id="KW-0131">Cell cycle</keyword>
<dbReference type="PANTHER" id="PTHR30349">
    <property type="entry name" value="PHAGE INTEGRASE-RELATED"/>
    <property type="match status" value="1"/>
</dbReference>
<evidence type="ECO:0000256" key="3">
    <source>
        <dbReference type="ARBA" id="ARBA00022618"/>
    </source>
</evidence>
<evidence type="ECO:0000313" key="12">
    <source>
        <dbReference type="EMBL" id="QCD41919.1"/>
    </source>
</evidence>
<evidence type="ECO:0000256" key="8">
    <source>
        <dbReference type="ARBA" id="ARBA00023306"/>
    </source>
</evidence>
<dbReference type="GO" id="GO:0007059">
    <property type="term" value="P:chromosome segregation"/>
    <property type="evidence" value="ECO:0007669"/>
    <property type="project" value="UniProtKB-KW"/>
</dbReference>
<comment type="subcellular location">
    <subcellularLocation>
        <location evidence="1">Cytoplasm</location>
    </subcellularLocation>
</comment>
<feature type="domain" description="Core-binding (CB)" evidence="11">
    <location>
        <begin position="1"/>
        <end position="86"/>
    </location>
</feature>